<dbReference type="InterPro" id="IPR029021">
    <property type="entry name" value="Prot-tyrosine_phosphatase-like"/>
</dbReference>
<dbReference type="AlphaFoldDB" id="A0A0M3JSR2"/>
<reference evidence="3 4" key="2">
    <citation type="submission" date="2018-11" db="EMBL/GenBank/DDBJ databases">
        <authorList>
            <consortium name="Pathogen Informatics"/>
        </authorList>
    </citation>
    <scope>NUCLEOTIDE SEQUENCE [LARGE SCALE GENOMIC DNA]</scope>
</reference>
<name>A0A0M3JSR2_ANISI</name>
<dbReference type="GO" id="GO:0004725">
    <property type="term" value="F:protein tyrosine phosphatase activity"/>
    <property type="evidence" value="ECO:0007669"/>
    <property type="project" value="InterPro"/>
</dbReference>
<dbReference type="InterPro" id="IPR003595">
    <property type="entry name" value="Tyr_Pase_cat"/>
</dbReference>
<dbReference type="PANTHER" id="PTHR19134">
    <property type="entry name" value="RECEPTOR-TYPE TYROSINE-PROTEIN PHOSPHATASE"/>
    <property type="match status" value="1"/>
</dbReference>
<organism evidence="5">
    <name type="scientific">Anisakis simplex</name>
    <name type="common">Herring worm</name>
    <dbReference type="NCBI Taxonomy" id="6269"/>
    <lineage>
        <taxon>Eukaryota</taxon>
        <taxon>Metazoa</taxon>
        <taxon>Ecdysozoa</taxon>
        <taxon>Nematoda</taxon>
        <taxon>Chromadorea</taxon>
        <taxon>Rhabditida</taxon>
        <taxon>Spirurina</taxon>
        <taxon>Ascaridomorpha</taxon>
        <taxon>Ascaridoidea</taxon>
        <taxon>Anisakidae</taxon>
        <taxon>Anisakis</taxon>
        <taxon>Anisakis simplex complex</taxon>
    </lineage>
</organism>
<keyword evidence="4" id="KW-1185">Reference proteome</keyword>
<dbReference type="Gene3D" id="3.90.190.10">
    <property type="entry name" value="Protein tyrosine phosphatase superfamily"/>
    <property type="match status" value="1"/>
</dbReference>
<dbReference type="Proteomes" id="UP000267096">
    <property type="component" value="Unassembled WGS sequence"/>
</dbReference>
<evidence type="ECO:0000259" key="1">
    <source>
        <dbReference type="PROSITE" id="PS50055"/>
    </source>
</evidence>
<dbReference type="CDD" id="cd00047">
    <property type="entry name" value="PTPc"/>
    <property type="match status" value="1"/>
</dbReference>
<dbReference type="PROSITE" id="PS50055">
    <property type="entry name" value="TYR_PHOSPHATASE_PTP"/>
    <property type="match status" value="1"/>
</dbReference>
<evidence type="ECO:0000313" key="3">
    <source>
        <dbReference type="EMBL" id="VDK43254.1"/>
    </source>
</evidence>
<dbReference type="EMBL" id="UYRR01031006">
    <property type="protein sequence ID" value="VDK43254.1"/>
    <property type="molecule type" value="Genomic_DNA"/>
</dbReference>
<proteinExistence type="predicted"/>
<dbReference type="PANTHER" id="PTHR19134:SF559">
    <property type="entry name" value="TYROSINE-PROTEIN PHOSPHATASE DOMAIN-CONTAINING PROTEIN"/>
    <property type="match status" value="1"/>
</dbReference>
<reference evidence="5" key="1">
    <citation type="submission" date="2017-02" db="UniProtKB">
        <authorList>
            <consortium name="WormBaseParasite"/>
        </authorList>
    </citation>
    <scope>IDENTIFICATION</scope>
</reference>
<gene>
    <name evidence="3" type="ORF">ASIM_LOCUS10593</name>
</gene>
<dbReference type="InterPro" id="IPR000387">
    <property type="entry name" value="Tyr_Pase_dom"/>
</dbReference>
<accession>A0A0M3JSR2</accession>
<dbReference type="SMART" id="SM00194">
    <property type="entry name" value="PTPc"/>
    <property type="match status" value="1"/>
</dbReference>
<dbReference type="Pfam" id="PF00102">
    <property type="entry name" value="Y_phosphatase"/>
    <property type="match status" value="1"/>
</dbReference>
<sequence length="350" mass="39740">MAMKRGLVGDDDPLAGIGLDEEDRFDDRKDLSTPKALVDEIAKNGVQATNWCPLTEKLIVQTKDELTVFWVINNWHNEILKEPPKFDAFLEEGNTLKNRFPNVILYDKTRVKLKGKSGQDYYHASYVDSYEKARDYILAQAPFDSTTEFDFWRLVYQVRPRLIVLLTAIEDKDGTAIIRKFFPAQKQQRDFGDAKPISVQCVRVDQDKDTDTCDIRLIGPGQRSNTALKIPLIHYKKWVDDNNIPDNLLEFRALVKIANAKSKKNGRTGPMIIVCPSGVHRCGTFAVLDIVLDRLSTEKKVGLLETTNIVRNQRYGCMTYFSHYNHIADLIVRQAVSSGIANVDCIGNKA</sequence>
<evidence type="ECO:0000313" key="4">
    <source>
        <dbReference type="Proteomes" id="UP000267096"/>
    </source>
</evidence>
<dbReference type="SMART" id="SM00404">
    <property type="entry name" value="PTPc_motif"/>
    <property type="match status" value="1"/>
</dbReference>
<dbReference type="PROSITE" id="PS50056">
    <property type="entry name" value="TYR_PHOSPHATASE_2"/>
    <property type="match status" value="1"/>
</dbReference>
<feature type="domain" description="Tyrosine-protein phosphatase" evidence="1">
    <location>
        <begin position="94"/>
        <end position="334"/>
    </location>
</feature>
<dbReference type="OrthoDB" id="5843582at2759"/>
<dbReference type="SUPFAM" id="SSF52799">
    <property type="entry name" value="(Phosphotyrosine protein) phosphatases II"/>
    <property type="match status" value="1"/>
</dbReference>
<feature type="domain" description="Tyrosine specific protein phosphatases" evidence="2">
    <location>
        <begin position="249"/>
        <end position="325"/>
    </location>
</feature>
<dbReference type="InterPro" id="IPR050348">
    <property type="entry name" value="Protein-Tyr_Phosphatase"/>
</dbReference>
<dbReference type="WBParaSite" id="ASIM_0001103501-mRNA-1">
    <property type="protein sequence ID" value="ASIM_0001103501-mRNA-1"/>
    <property type="gene ID" value="ASIM_0001103501"/>
</dbReference>
<dbReference type="PRINTS" id="PR00700">
    <property type="entry name" value="PRTYPHPHTASE"/>
</dbReference>
<evidence type="ECO:0000313" key="5">
    <source>
        <dbReference type="WBParaSite" id="ASIM_0001103501-mRNA-1"/>
    </source>
</evidence>
<dbReference type="InterPro" id="IPR000242">
    <property type="entry name" value="PTP_cat"/>
</dbReference>
<evidence type="ECO:0000259" key="2">
    <source>
        <dbReference type="PROSITE" id="PS50056"/>
    </source>
</evidence>
<protein>
    <submittedName>
        <fullName evidence="5">Protein-tyrosine phosphatase</fullName>
    </submittedName>
</protein>